<comment type="caution">
    <text evidence="1">The sequence shown here is derived from an EMBL/GenBank/DDBJ whole genome shotgun (WGS) entry which is preliminary data.</text>
</comment>
<reference evidence="1 2" key="1">
    <citation type="submission" date="2021-04" db="EMBL/GenBank/DDBJ databases">
        <authorList>
            <person name="Ivanova A."/>
        </authorList>
    </citation>
    <scope>NUCLEOTIDE SEQUENCE [LARGE SCALE GENOMIC DNA]</scope>
    <source>
        <strain evidence="1 2">G18</strain>
    </source>
</reference>
<name>A0ABS5BPI4_9BACT</name>
<gene>
    <name evidence="1" type="ORF">J8F10_10150</name>
</gene>
<dbReference type="RefSeq" id="WP_210653713.1">
    <property type="nucleotide sequence ID" value="NZ_JAGKQQ010000001.1"/>
</dbReference>
<organism evidence="1 2">
    <name type="scientific">Gemmata palustris</name>
    <dbReference type="NCBI Taxonomy" id="2822762"/>
    <lineage>
        <taxon>Bacteria</taxon>
        <taxon>Pseudomonadati</taxon>
        <taxon>Planctomycetota</taxon>
        <taxon>Planctomycetia</taxon>
        <taxon>Gemmatales</taxon>
        <taxon>Gemmataceae</taxon>
        <taxon>Gemmata</taxon>
    </lineage>
</organism>
<proteinExistence type="predicted"/>
<evidence type="ECO:0000313" key="1">
    <source>
        <dbReference type="EMBL" id="MBP3955642.1"/>
    </source>
</evidence>
<protein>
    <recommendedName>
        <fullName evidence="3">Ribosomal subunit interface protein</fullName>
    </recommendedName>
</protein>
<sequence>MTRTFRVSLGNSSLTGKQAVDLVRQFRHQLCSLHKKPDLVSLVTVEDVEARCRGVVAFYDADNPCSAEWVKQAEALRAELWQMLAARRKCAVRE</sequence>
<accession>A0ABS5BPI4</accession>
<evidence type="ECO:0000313" key="2">
    <source>
        <dbReference type="Proteomes" id="UP000676565"/>
    </source>
</evidence>
<dbReference type="Proteomes" id="UP000676565">
    <property type="component" value="Unassembled WGS sequence"/>
</dbReference>
<dbReference type="EMBL" id="JAGKQQ010000001">
    <property type="protein sequence ID" value="MBP3955642.1"/>
    <property type="molecule type" value="Genomic_DNA"/>
</dbReference>
<keyword evidence="2" id="KW-1185">Reference proteome</keyword>
<evidence type="ECO:0008006" key="3">
    <source>
        <dbReference type="Google" id="ProtNLM"/>
    </source>
</evidence>